<proteinExistence type="predicted"/>
<dbReference type="AlphaFoldDB" id="A0A5J9VSC1"/>
<keyword evidence="2" id="KW-1185">Reference proteome</keyword>
<sequence>MSRLEEAWEALTRTDDLVADILIRLPTLADLGRAGAAYAAFRRVVTSPLFHRRLRALHRPSLLGVHALCTGFHPVEPPHRSAAAARDLAASADFGLSFLPALGSGWMVRDVRGGRFLVDCDAGNGRAFTTVAVCDPLYRRYVLLPPIPLDLAAAVQEPHLANAERRCDVFLAPCSDEEAAAAAAVGSPEPFRVIWMAQCPTKLVAFVFSSSSGQWQAIASPSWSELNPEMPATTGMRSLFWRNYGCGSFFWLLSNFPKDCNLLVLDASTMEFSVTKSPFGSWDKEFAIVELKESKLGMFVTEVDSFHLQLFCAKWQNNGEGTYEWEWKYQSTVPLPLSFKYDMLGVFAGKLYLQARRAAGSTTRELGCFSVDFKTSKRRKVRGVLGDEFRPLSALYTGYPPSLSPPAI</sequence>
<organism evidence="1 2">
    <name type="scientific">Eragrostis curvula</name>
    <name type="common">weeping love grass</name>
    <dbReference type="NCBI Taxonomy" id="38414"/>
    <lineage>
        <taxon>Eukaryota</taxon>
        <taxon>Viridiplantae</taxon>
        <taxon>Streptophyta</taxon>
        <taxon>Embryophyta</taxon>
        <taxon>Tracheophyta</taxon>
        <taxon>Spermatophyta</taxon>
        <taxon>Magnoliopsida</taxon>
        <taxon>Liliopsida</taxon>
        <taxon>Poales</taxon>
        <taxon>Poaceae</taxon>
        <taxon>PACMAD clade</taxon>
        <taxon>Chloridoideae</taxon>
        <taxon>Eragrostideae</taxon>
        <taxon>Eragrostidinae</taxon>
        <taxon>Eragrostis</taxon>
    </lineage>
</organism>
<dbReference type="EMBL" id="RWGY01000007">
    <property type="protein sequence ID" value="TVU38456.1"/>
    <property type="molecule type" value="Genomic_DNA"/>
</dbReference>
<dbReference type="PANTHER" id="PTHR31264">
    <property type="entry name" value="OS07G0554500 PROTEIN-RELATED"/>
    <property type="match status" value="1"/>
</dbReference>
<evidence type="ECO:0008006" key="3">
    <source>
        <dbReference type="Google" id="ProtNLM"/>
    </source>
</evidence>
<name>A0A5J9VSC1_9POAL</name>
<dbReference type="PANTHER" id="PTHR31264:SF29">
    <property type="entry name" value="OS07G0554500 PROTEIN"/>
    <property type="match status" value="1"/>
</dbReference>
<gene>
    <name evidence="1" type="ORF">EJB05_11827</name>
</gene>
<feature type="non-terminal residue" evidence="1">
    <location>
        <position position="1"/>
    </location>
</feature>
<evidence type="ECO:0000313" key="2">
    <source>
        <dbReference type="Proteomes" id="UP000324897"/>
    </source>
</evidence>
<dbReference type="Gramene" id="TVU38456">
    <property type="protein sequence ID" value="TVU38456"/>
    <property type="gene ID" value="EJB05_11827"/>
</dbReference>
<accession>A0A5J9VSC1</accession>
<protein>
    <recommendedName>
        <fullName evidence="3">F-box associated domain-containing protein</fullName>
    </recommendedName>
</protein>
<comment type="caution">
    <text evidence="1">The sequence shown here is derived from an EMBL/GenBank/DDBJ whole genome shotgun (WGS) entry which is preliminary data.</text>
</comment>
<evidence type="ECO:0000313" key="1">
    <source>
        <dbReference type="EMBL" id="TVU38456.1"/>
    </source>
</evidence>
<dbReference type="Proteomes" id="UP000324897">
    <property type="component" value="Chromosome 4"/>
</dbReference>
<reference evidence="1 2" key="1">
    <citation type="journal article" date="2019" name="Sci. Rep.">
        <title>A high-quality genome of Eragrostis curvula grass provides insights into Poaceae evolution and supports new strategies to enhance forage quality.</title>
        <authorList>
            <person name="Carballo J."/>
            <person name="Santos B.A.C.M."/>
            <person name="Zappacosta D."/>
            <person name="Garbus I."/>
            <person name="Selva J.P."/>
            <person name="Gallo C.A."/>
            <person name="Diaz A."/>
            <person name="Albertini E."/>
            <person name="Caccamo M."/>
            <person name="Echenique V."/>
        </authorList>
    </citation>
    <scope>NUCLEOTIDE SEQUENCE [LARGE SCALE GENOMIC DNA]</scope>
    <source>
        <strain evidence="2">cv. Victoria</strain>
        <tissue evidence="1">Leaf</tissue>
    </source>
</reference>
<dbReference type="OrthoDB" id="687195at2759"/>